<gene>
    <name evidence="5" type="ORF">DSTB1V02_LOCUS10705</name>
</gene>
<evidence type="ECO:0000256" key="2">
    <source>
        <dbReference type="SAM" id="MobiDB-lite"/>
    </source>
</evidence>
<evidence type="ECO:0000313" key="5">
    <source>
        <dbReference type="EMBL" id="CAD7250936.1"/>
    </source>
</evidence>
<evidence type="ECO:0000256" key="1">
    <source>
        <dbReference type="ARBA" id="ARBA00023161"/>
    </source>
</evidence>
<dbReference type="InterPro" id="IPR018834">
    <property type="entry name" value="DNA/RNA-bd_Est1-type"/>
</dbReference>
<evidence type="ECO:0000313" key="6">
    <source>
        <dbReference type="Proteomes" id="UP000677054"/>
    </source>
</evidence>
<dbReference type="GO" id="GO:0000184">
    <property type="term" value="P:nuclear-transcribed mRNA catabolic process, nonsense-mediated decay"/>
    <property type="evidence" value="ECO:0007669"/>
    <property type="project" value="UniProtKB-KW"/>
</dbReference>
<organism evidence="5">
    <name type="scientific">Darwinula stevensoni</name>
    <dbReference type="NCBI Taxonomy" id="69355"/>
    <lineage>
        <taxon>Eukaryota</taxon>
        <taxon>Metazoa</taxon>
        <taxon>Ecdysozoa</taxon>
        <taxon>Arthropoda</taxon>
        <taxon>Crustacea</taxon>
        <taxon>Oligostraca</taxon>
        <taxon>Ostracoda</taxon>
        <taxon>Podocopa</taxon>
        <taxon>Podocopida</taxon>
        <taxon>Darwinulocopina</taxon>
        <taxon>Darwinuloidea</taxon>
        <taxon>Darwinulidae</taxon>
        <taxon>Darwinula</taxon>
    </lineage>
</organism>
<dbReference type="EMBL" id="LR902681">
    <property type="protein sequence ID" value="CAD7250936.1"/>
    <property type="molecule type" value="Genomic_DNA"/>
</dbReference>
<feature type="compositionally biased region" description="Basic and acidic residues" evidence="2">
    <location>
        <begin position="788"/>
        <end position="797"/>
    </location>
</feature>
<dbReference type="EMBL" id="CAJPEV010003164">
    <property type="protein sequence ID" value="CAG0899096.1"/>
    <property type="molecule type" value="Genomic_DNA"/>
</dbReference>
<dbReference type="PANTHER" id="PTHR15696:SF5">
    <property type="entry name" value="NONSENSE-MEDIATED MRNA DECAY FACTOR SMG7"/>
    <property type="match status" value="1"/>
</dbReference>
<dbReference type="Pfam" id="PF10373">
    <property type="entry name" value="EST1_DNA_bind"/>
    <property type="match status" value="1"/>
</dbReference>
<feature type="region of interest" description="Disordered" evidence="2">
    <location>
        <begin position="739"/>
        <end position="808"/>
    </location>
</feature>
<dbReference type="GO" id="GO:0070034">
    <property type="term" value="F:telomerase RNA binding"/>
    <property type="evidence" value="ECO:0007669"/>
    <property type="project" value="TreeGrafter"/>
</dbReference>
<evidence type="ECO:0000259" key="4">
    <source>
        <dbReference type="Pfam" id="PF10374"/>
    </source>
</evidence>
<reference evidence="5" key="1">
    <citation type="submission" date="2020-11" db="EMBL/GenBank/DDBJ databases">
        <authorList>
            <person name="Tran Van P."/>
        </authorList>
    </citation>
    <scope>NUCLEOTIDE SEQUENCE</scope>
</reference>
<accession>A0A7R9FQB0</accession>
<feature type="domain" description="DNA/RNA-binding" evidence="3">
    <location>
        <begin position="209"/>
        <end position="491"/>
    </location>
</feature>
<dbReference type="OrthoDB" id="69928at2759"/>
<dbReference type="InterPro" id="IPR011990">
    <property type="entry name" value="TPR-like_helical_dom_sf"/>
</dbReference>
<evidence type="ECO:0000259" key="3">
    <source>
        <dbReference type="Pfam" id="PF10373"/>
    </source>
</evidence>
<dbReference type="SUPFAM" id="SSF48452">
    <property type="entry name" value="TPR-like"/>
    <property type="match status" value="1"/>
</dbReference>
<feature type="compositionally biased region" description="Polar residues" evidence="2">
    <location>
        <begin position="543"/>
        <end position="559"/>
    </location>
</feature>
<proteinExistence type="predicted"/>
<protein>
    <recommendedName>
        <fullName evidence="7">Protein SMG7</fullName>
    </recommendedName>
</protein>
<dbReference type="GO" id="GO:0042162">
    <property type="term" value="F:telomeric DNA binding"/>
    <property type="evidence" value="ECO:0007669"/>
    <property type="project" value="TreeGrafter"/>
</dbReference>
<feature type="compositionally biased region" description="Polar residues" evidence="2">
    <location>
        <begin position="587"/>
        <end position="602"/>
    </location>
</feature>
<evidence type="ECO:0008006" key="7">
    <source>
        <dbReference type="Google" id="ProtNLM"/>
    </source>
</evidence>
<dbReference type="PANTHER" id="PTHR15696">
    <property type="entry name" value="SMG-7 SUPPRESSOR WITH MORPHOLOGICAL EFFECT ON GENITALIA PROTEIN 7"/>
    <property type="match status" value="1"/>
</dbReference>
<dbReference type="GO" id="GO:0005697">
    <property type="term" value="C:telomerase holoenzyme complex"/>
    <property type="evidence" value="ECO:0007669"/>
    <property type="project" value="TreeGrafter"/>
</dbReference>
<keyword evidence="6" id="KW-1185">Reference proteome</keyword>
<dbReference type="Gene3D" id="1.25.40.10">
    <property type="entry name" value="Tetratricopeptide repeat domain"/>
    <property type="match status" value="1"/>
</dbReference>
<keyword evidence="1" id="KW-0866">Nonsense-mediated mRNA decay</keyword>
<sequence>MKPSAWRLSSEERCQLSWLQLTLRSYLHYASDGDMKQPQEIHQEAESVKLKLEAYFNGGSPNVTKSFFQSDELWTILHQLQSLYRDLLIKDVELALDRRVEQDLWNQVFRSQITFLQKEARDKKNPRRGDSSALLRWFIDSASGFYTLLIGDLCDIFNIGLPFHSQGVGQPLSDGKGGTSLQKSVCYLCQYCLTHLGDLARYKGNLALAESYYRHAISMVPSGGQPYNQIALLNATRGDSLAAVFYYVRSMSVAYPFIAAKSNLEKMLSQFVSDSIRLGNKVSMSGEEYMSCFLKLHALIQHPPPNFSEMEDLQKALASRLPSLIATAALPLPRLIQMVGINLHAVDQLSKQGSFHMSIPNGHAEEWSLAPNGHSTTQNPKITSEKSATLIMDLLAAMLSSMLLPTYTIKAGDSMHDYYALPAVKLLLDWVRCNPDVLETPAFSTRPHVWPSLCHLLNELQSTVYDFPAKDYASVPLPEDHMMVGFLPLNKVLRCYTYSTKQKLVKKTADLLRGARLTSLGRWLSQQTVSNVKIIEVQELNESQAEEGSSINQENPELSDTSHKPRGLCFKPVAKQVSSTEMLQQLQQLSADPKPSLSSKQGHLNHGDNSGGLLHFNPPPGKDLNSILEGGNQTPPMPRMGILRNHAKAGTEDTGSKLGRKGMNNVALQTILKKSAMAENVSNKQVTFKTPSPSSSEVSLVDESLASPQPPSIMTTNTIGLATSTAASLRSKNLPPLLAPHFNGEPSSTFSYPPPNKNQFIHEGRQGFPPLPNGDHPSFPTSPSDDLDYNRKERNEHGNSSNRGAAFPIHIPPPPLWFRGGPQVFHMNDTNSSQFSGDTDKTKVENQGLGTMGLNSGPPVFYPDISNNSWMQGYGSPVVSNLLRTQVSSKHPQNQQQPLLPTSYGNLNLAPGKSILKESLMGRPGNGLGLTIGDSRNGPSAPPSYSLFSSPWGNSNLLNFGLTDTSLNPPMHNVSLHSIWNTPGLTPLEKLLEQQKGKKGGPPP</sequence>
<feature type="region of interest" description="Disordered" evidence="2">
    <location>
        <begin position="587"/>
        <end position="621"/>
    </location>
</feature>
<dbReference type="Proteomes" id="UP000677054">
    <property type="component" value="Unassembled WGS sequence"/>
</dbReference>
<feature type="domain" description="Telomerase activating protein Est1-like N-terminal" evidence="4">
    <location>
        <begin position="100"/>
        <end position="204"/>
    </location>
</feature>
<dbReference type="AlphaFoldDB" id="A0A7R9FQB0"/>
<dbReference type="InterPro" id="IPR019458">
    <property type="entry name" value="Est1-like_N"/>
</dbReference>
<dbReference type="Pfam" id="PF10374">
    <property type="entry name" value="EST1"/>
    <property type="match status" value="1"/>
</dbReference>
<name>A0A7R9FQB0_9CRUS</name>
<feature type="region of interest" description="Disordered" evidence="2">
    <location>
        <begin position="543"/>
        <end position="567"/>
    </location>
</feature>
<dbReference type="InterPro" id="IPR045153">
    <property type="entry name" value="Est1/Ebs1-like"/>
</dbReference>